<evidence type="ECO:0000313" key="1">
    <source>
        <dbReference type="EMBL" id="KZT05803.1"/>
    </source>
</evidence>
<organism evidence="1 2">
    <name type="scientific">Laetiporus sulphureus 93-53</name>
    <dbReference type="NCBI Taxonomy" id="1314785"/>
    <lineage>
        <taxon>Eukaryota</taxon>
        <taxon>Fungi</taxon>
        <taxon>Dikarya</taxon>
        <taxon>Basidiomycota</taxon>
        <taxon>Agaricomycotina</taxon>
        <taxon>Agaricomycetes</taxon>
        <taxon>Polyporales</taxon>
        <taxon>Laetiporus</taxon>
    </lineage>
</organism>
<name>A0A165DX22_9APHY</name>
<dbReference type="GeneID" id="63821559"/>
<dbReference type="RefSeq" id="XP_040763543.1">
    <property type="nucleotide sequence ID" value="XM_040904529.1"/>
</dbReference>
<dbReference type="AlphaFoldDB" id="A0A165DX22"/>
<protein>
    <recommendedName>
        <fullName evidence="3">HAT C-terminal dimerisation domain-containing protein</fullName>
    </recommendedName>
</protein>
<sequence>DFLVIPGASVDIECLFSAHCHVRADTHRSLKASTITEAAHFFFFDYNLYTTEGGHRCGYRQVSTVDWVHPGSNT</sequence>
<proteinExistence type="predicted"/>
<feature type="non-terminal residue" evidence="1">
    <location>
        <position position="1"/>
    </location>
</feature>
<accession>A0A165DX22</accession>
<keyword evidence="2" id="KW-1185">Reference proteome</keyword>
<reference evidence="1 2" key="1">
    <citation type="journal article" date="2016" name="Mol. Biol. Evol.">
        <title>Comparative Genomics of Early-Diverging Mushroom-Forming Fungi Provides Insights into the Origins of Lignocellulose Decay Capabilities.</title>
        <authorList>
            <person name="Nagy L.G."/>
            <person name="Riley R."/>
            <person name="Tritt A."/>
            <person name="Adam C."/>
            <person name="Daum C."/>
            <person name="Floudas D."/>
            <person name="Sun H."/>
            <person name="Yadav J.S."/>
            <person name="Pangilinan J."/>
            <person name="Larsson K.H."/>
            <person name="Matsuura K."/>
            <person name="Barry K."/>
            <person name="Labutti K."/>
            <person name="Kuo R."/>
            <person name="Ohm R.A."/>
            <person name="Bhattacharya S.S."/>
            <person name="Shirouzu T."/>
            <person name="Yoshinaga Y."/>
            <person name="Martin F.M."/>
            <person name="Grigoriev I.V."/>
            <person name="Hibbett D.S."/>
        </authorList>
    </citation>
    <scope>NUCLEOTIDE SEQUENCE [LARGE SCALE GENOMIC DNA]</scope>
    <source>
        <strain evidence="1 2">93-53</strain>
    </source>
</reference>
<evidence type="ECO:0008006" key="3">
    <source>
        <dbReference type="Google" id="ProtNLM"/>
    </source>
</evidence>
<gene>
    <name evidence="1" type="ORF">LAESUDRAFT_655058</name>
</gene>
<dbReference type="Proteomes" id="UP000076871">
    <property type="component" value="Unassembled WGS sequence"/>
</dbReference>
<dbReference type="InParanoid" id="A0A165DX22"/>
<evidence type="ECO:0000313" key="2">
    <source>
        <dbReference type="Proteomes" id="UP000076871"/>
    </source>
</evidence>
<dbReference type="EMBL" id="KV427628">
    <property type="protein sequence ID" value="KZT05803.1"/>
    <property type="molecule type" value="Genomic_DNA"/>
</dbReference>